<evidence type="ECO:0000256" key="3">
    <source>
        <dbReference type="ARBA" id="ARBA00015087"/>
    </source>
</evidence>
<comment type="subcellular location">
    <subcellularLocation>
        <location evidence="1">Cell projection</location>
        <location evidence="1">Cilium membrane</location>
        <topology evidence="1">Multi-pass membrane protein</topology>
    </subcellularLocation>
</comment>
<feature type="transmembrane region" description="Helical" evidence="12">
    <location>
        <begin position="20"/>
        <end position="41"/>
    </location>
</feature>
<dbReference type="EMBL" id="OU893343">
    <property type="protein sequence ID" value="CAG9784292.1"/>
    <property type="molecule type" value="Genomic_DNA"/>
</dbReference>
<protein>
    <recommendedName>
        <fullName evidence="3">Transmembrane protein 231</fullName>
    </recommendedName>
</protein>
<keyword evidence="7" id="KW-0969">Cilium</keyword>
<feature type="transmembrane region" description="Helical" evidence="12">
    <location>
        <begin position="265"/>
        <end position="283"/>
    </location>
</feature>
<name>A0A9N9WA58_9NEOP</name>
<dbReference type="AlphaFoldDB" id="A0A9N9WA58"/>
<evidence type="ECO:0000256" key="6">
    <source>
        <dbReference type="ARBA" id="ARBA00022989"/>
    </source>
</evidence>
<keyword evidence="10" id="KW-0966">Cell projection</keyword>
<evidence type="ECO:0000313" key="14">
    <source>
        <dbReference type="Proteomes" id="UP001153714"/>
    </source>
</evidence>
<reference evidence="13" key="2">
    <citation type="submission" date="2022-10" db="EMBL/GenBank/DDBJ databases">
        <authorList>
            <consortium name="ENA_rothamsted_submissions"/>
            <consortium name="culmorum"/>
            <person name="King R."/>
        </authorList>
    </citation>
    <scope>NUCLEOTIDE SEQUENCE</scope>
</reference>
<keyword evidence="6 12" id="KW-1133">Transmembrane helix</keyword>
<evidence type="ECO:0000256" key="12">
    <source>
        <dbReference type="SAM" id="Phobius"/>
    </source>
</evidence>
<evidence type="ECO:0000256" key="10">
    <source>
        <dbReference type="ARBA" id="ARBA00023273"/>
    </source>
</evidence>
<comment type="similarity">
    <text evidence="2">Belongs to the TMEM231 family.</text>
</comment>
<dbReference type="GO" id="GO:0035869">
    <property type="term" value="C:ciliary transition zone"/>
    <property type="evidence" value="ECO:0007669"/>
    <property type="project" value="TreeGrafter"/>
</dbReference>
<dbReference type="GO" id="GO:0032880">
    <property type="term" value="P:regulation of protein localization"/>
    <property type="evidence" value="ECO:0007669"/>
    <property type="project" value="TreeGrafter"/>
</dbReference>
<evidence type="ECO:0000256" key="2">
    <source>
        <dbReference type="ARBA" id="ARBA00009082"/>
    </source>
</evidence>
<evidence type="ECO:0000256" key="4">
    <source>
        <dbReference type="ARBA" id="ARBA00022475"/>
    </source>
</evidence>
<dbReference type="PANTHER" id="PTHR14605">
    <property type="entry name" value="CHST5 PROTEIN"/>
    <property type="match status" value="1"/>
</dbReference>
<evidence type="ECO:0000256" key="9">
    <source>
        <dbReference type="ARBA" id="ARBA00023180"/>
    </source>
</evidence>
<evidence type="ECO:0000256" key="5">
    <source>
        <dbReference type="ARBA" id="ARBA00022692"/>
    </source>
</evidence>
<keyword evidence="8 12" id="KW-0472">Membrane</keyword>
<reference evidence="13" key="1">
    <citation type="submission" date="2021-12" db="EMBL/GenBank/DDBJ databases">
        <authorList>
            <person name="King R."/>
        </authorList>
    </citation>
    <scope>NUCLEOTIDE SEQUENCE</scope>
</reference>
<evidence type="ECO:0000256" key="8">
    <source>
        <dbReference type="ARBA" id="ARBA00023136"/>
    </source>
</evidence>
<dbReference type="GO" id="GO:0060170">
    <property type="term" value="C:ciliary membrane"/>
    <property type="evidence" value="ECO:0007669"/>
    <property type="project" value="UniProtKB-SubCell"/>
</dbReference>
<accession>A0A9N9WA58</accession>
<dbReference type="Proteomes" id="UP001153714">
    <property type="component" value="Chromosome 12"/>
</dbReference>
<keyword evidence="5 12" id="KW-0812">Transmembrane</keyword>
<gene>
    <name evidence="13" type="ORF">DIATSA_LOCUS2395</name>
</gene>
<dbReference type="InterPro" id="IPR019306">
    <property type="entry name" value="TMEM231"/>
</dbReference>
<keyword evidence="4" id="KW-1003">Cell membrane</keyword>
<proteinExistence type="inferred from homology"/>
<evidence type="ECO:0000256" key="11">
    <source>
        <dbReference type="ARBA" id="ARBA00024803"/>
    </source>
</evidence>
<comment type="function">
    <text evidence="11">Transmembrane component of the tectonic-like complex, a complex localized at the transition zone of primary cilia and acting as a barrier that prevents diffusion of transmembrane proteins between the cilia and plasma membranes. Required for ciliogenesis and sonic hedgehog/SHH signaling.</text>
</comment>
<keyword evidence="9" id="KW-0325">Glycoprotein</keyword>
<dbReference type="PANTHER" id="PTHR14605:SF1">
    <property type="entry name" value="TRANSMEMBRANE PROTEIN 231"/>
    <property type="match status" value="1"/>
</dbReference>
<evidence type="ECO:0000313" key="13">
    <source>
        <dbReference type="EMBL" id="CAG9784292.1"/>
    </source>
</evidence>
<dbReference type="Pfam" id="PF10149">
    <property type="entry name" value="TM231"/>
    <property type="match status" value="1"/>
</dbReference>
<organism evidence="13 14">
    <name type="scientific">Diatraea saccharalis</name>
    <name type="common">sugarcane borer</name>
    <dbReference type="NCBI Taxonomy" id="40085"/>
    <lineage>
        <taxon>Eukaryota</taxon>
        <taxon>Metazoa</taxon>
        <taxon>Ecdysozoa</taxon>
        <taxon>Arthropoda</taxon>
        <taxon>Hexapoda</taxon>
        <taxon>Insecta</taxon>
        <taxon>Pterygota</taxon>
        <taxon>Neoptera</taxon>
        <taxon>Endopterygota</taxon>
        <taxon>Lepidoptera</taxon>
        <taxon>Glossata</taxon>
        <taxon>Ditrysia</taxon>
        <taxon>Pyraloidea</taxon>
        <taxon>Crambidae</taxon>
        <taxon>Crambinae</taxon>
        <taxon>Diatraea</taxon>
    </lineage>
</organism>
<evidence type="ECO:0000256" key="1">
    <source>
        <dbReference type="ARBA" id="ARBA00004272"/>
    </source>
</evidence>
<evidence type="ECO:0000256" key="7">
    <source>
        <dbReference type="ARBA" id="ARBA00023069"/>
    </source>
</evidence>
<sequence>MGLYKLFSTNVEIQYKSCLLSKATLFTLITTLLTIILPFLIAHRSRGFWLRTHNFYEHPVIHYPYEYILVAETDDPSQPIVCSEAAVLNQEIFVGEENCVEIQAQEYDFNDDGKADALEFNFHLMIPQERTISSVIAMLALDFQLETVCPLHMQSLAFIQKSFTVPPSGLKYYGDIEFYQTVHLPCLRNIVDKKYNSSLMSYFRSSSENIVDFIMVNYFQRDITTQLKTLYSRSQNGHTGTMKIDLYLRIPEMKIRYTPNLLQELKWAWPQYLSLVIIFYWIFNRIKMFVFNNRLLMAWEVVPWKKQ</sequence>
<keyword evidence="14" id="KW-1185">Reference proteome</keyword>
<dbReference type="GO" id="GO:0060271">
    <property type="term" value="P:cilium assembly"/>
    <property type="evidence" value="ECO:0007669"/>
    <property type="project" value="TreeGrafter"/>
</dbReference>
<dbReference type="OrthoDB" id="426438at2759"/>